<dbReference type="Proteomes" id="UP000252582">
    <property type="component" value="Unassembled WGS sequence"/>
</dbReference>
<dbReference type="SUPFAM" id="SSF140736">
    <property type="entry name" value="Rv1873-like"/>
    <property type="match status" value="1"/>
</dbReference>
<dbReference type="InterPro" id="IPR036287">
    <property type="entry name" value="Rv1873-like_sf"/>
</dbReference>
<dbReference type="Pfam" id="PF08837">
    <property type="entry name" value="DUF1810"/>
    <property type="match status" value="1"/>
</dbReference>
<dbReference type="InterPro" id="IPR014937">
    <property type="entry name" value="DUF1810"/>
</dbReference>
<comment type="caution">
    <text evidence="1">The sequence shown here is derived from an EMBL/GenBank/DDBJ whole genome shotgun (WGS) entry which is preliminary data.</text>
</comment>
<dbReference type="PIRSF" id="PIRSF008546">
    <property type="entry name" value="UCP008546"/>
    <property type="match status" value="1"/>
</dbReference>
<dbReference type="EMBL" id="QPIX01000003">
    <property type="protein sequence ID" value="RCW27319.1"/>
    <property type="molecule type" value="Genomic_DNA"/>
</dbReference>
<dbReference type="AlphaFoldDB" id="A0A6I7HNN7"/>
<sequence length="147" mass="16290">MAGHDDGDDLDLERFIEAQAPVYADVLRELREGRKRTHWMWFVFPQLSGLGHSPMAQYYGIASLGEARAYLAHPLLGPRLSECVEAVLSHPERSANAILGSPDDVKFRSCLTLFLAADAADHPFGEALRHFYGSPDPRTLSLLGVEE</sequence>
<reference evidence="1 2" key="1">
    <citation type="submission" date="2018-07" db="EMBL/GenBank/DDBJ databases">
        <title>Genomic Encyclopedia of Type Strains, Phase IV (KMG-IV): sequencing the most valuable type-strain genomes for metagenomic binning, comparative biology and taxonomic classification.</title>
        <authorList>
            <person name="Goeker M."/>
        </authorList>
    </citation>
    <scope>NUCLEOTIDE SEQUENCE [LARGE SCALE GENOMIC DNA]</scope>
    <source>
        <strain evidence="1 2">DSM 25528</strain>
    </source>
</reference>
<gene>
    <name evidence="1" type="ORF">DFR48_103282</name>
</gene>
<name>A0A6I7HNN7_9HYPH</name>
<accession>A0A6I7HNN7</accession>
<evidence type="ECO:0000313" key="2">
    <source>
        <dbReference type="Proteomes" id="UP000252582"/>
    </source>
</evidence>
<protein>
    <submittedName>
        <fullName evidence="1">Uncharacterized protein (DUF1810 family)</fullName>
    </submittedName>
</protein>
<dbReference type="Gene3D" id="1.25.40.380">
    <property type="entry name" value="Protein of unknown function DUF1810"/>
    <property type="match status" value="1"/>
</dbReference>
<dbReference type="RefSeq" id="WP_114362563.1">
    <property type="nucleotide sequence ID" value="NZ_QPIX01000003.1"/>
</dbReference>
<keyword evidence="2" id="KW-1185">Reference proteome</keyword>
<proteinExistence type="predicted"/>
<evidence type="ECO:0000313" key="1">
    <source>
        <dbReference type="EMBL" id="RCW27319.1"/>
    </source>
</evidence>
<organism evidence="1 2">
    <name type="scientific">Ciceribacter lividus</name>
    <dbReference type="NCBI Taxonomy" id="1197950"/>
    <lineage>
        <taxon>Bacteria</taxon>
        <taxon>Pseudomonadati</taxon>
        <taxon>Pseudomonadota</taxon>
        <taxon>Alphaproteobacteria</taxon>
        <taxon>Hyphomicrobiales</taxon>
        <taxon>Rhizobiaceae</taxon>
        <taxon>Ciceribacter</taxon>
    </lineage>
</organism>